<accession>A0A8K0HA92</accession>
<keyword evidence="1" id="KW-0378">Hydrolase</keyword>
<dbReference type="Gene3D" id="3.40.50.1000">
    <property type="entry name" value="HAD superfamily/HAD-like"/>
    <property type="match status" value="1"/>
</dbReference>
<reference evidence="3" key="1">
    <citation type="submission" date="2020-03" db="EMBL/GenBank/DDBJ databases">
        <title>A high-quality chromosome-level genome assembly of a woody plant with both climbing and erect habits, Rhamnella rubrinervis.</title>
        <authorList>
            <person name="Lu Z."/>
            <person name="Yang Y."/>
            <person name="Zhu X."/>
            <person name="Sun Y."/>
        </authorList>
    </citation>
    <scope>NUCLEOTIDE SEQUENCE</scope>
    <source>
        <strain evidence="3">BYM</strain>
        <tissue evidence="3">Leaf</tissue>
    </source>
</reference>
<dbReference type="InterPro" id="IPR051518">
    <property type="entry name" value="Sucrose_Phosphatase"/>
</dbReference>
<evidence type="ECO:0000313" key="3">
    <source>
        <dbReference type="EMBL" id="KAF3448876.1"/>
    </source>
</evidence>
<comment type="caution">
    <text evidence="3">The sequence shown here is derived from an EMBL/GenBank/DDBJ whole genome shotgun (WGS) entry which is preliminary data.</text>
</comment>
<organism evidence="3 4">
    <name type="scientific">Rhamnella rubrinervis</name>
    <dbReference type="NCBI Taxonomy" id="2594499"/>
    <lineage>
        <taxon>Eukaryota</taxon>
        <taxon>Viridiplantae</taxon>
        <taxon>Streptophyta</taxon>
        <taxon>Embryophyta</taxon>
        <taxon>Tracheophyta</taxon>
        <taxon>Spermatophyta</taxon>
        <taxon>Magnoliopsida</taxon>
        <taxon>eudicotyledons</taxon>
        <taxon>Gunneridae</taxon>
        <taxon>Pentapetalae</taxon>
        <taxon>rosids</taxon>
        <taxon>fabids</taxon>
        <taxon>Rosales</taxon>
        <taxon>Rhamnaceae</taxon>
        <taxon>rhamnoid group</taxon>
        <taxon>Rhamneae</taxon>
        <taxon>Rhamnella</taxon>
    </lineage>
</organism>
<keyword evidence="4" id="KW-1185">Reference proteome</keyword>
<dbReference type="InterPro" id="IPR006380">
    <property type="entry name" value="SPP-like_dom"/>
</dbReference>
<dbReference type="OrthoDB" id="1704087at2759"/>
<feature type="domain" description="Sucrose phosphatase-like" evidence="2">
    <location>
        <begin position="10"/>
        <end position="110"/>
    </location>
</feature>
<protein>
    <recommendedName>
        <fullName evidence="2">Sucrose phosphatase-like domain-containing protein</fullName>
    </recommendedName>
</protein>
<evidence type="ECO:0000259" key="2">
    <source>
        <dbReference type="Pfam" id="PF05116"/>
    </source>
</evidence>
<dbReference type="PANTHER" id="PTHR46521:SF8">
    <property type="entry name" value="SUCROSE-PHOSPHATASE 3A-RELATED"/>
    <property type="match status" value="1"/>
</dbReference>
<dbReference type="InterPro" id="IPR023214">
    <property type="entry name" value="HAD_sf"/>
</dbReference>
<dbReference type="EMBL" id="VOIH02000004">
    <property type="protein sequence ID" value="KAF3448876.1"/>
    <property type="molecule type" value="Genomic_DNA"/>
</dbReference>
<dbReference type="Pfam" id="PF05116">
    <property type="entry name" value="S6PP"/>
    <property type="match status" value="1"/>
</dbReference>
<dbReference type="PANTHER" id="PTHR46521">
    <property type="entry name" value="SUCROSE-PHOSPHATASE 2-RELATED"/>
    <property type="match status" value="1"/>
</dbReference>
<dbReference type="AlphaFoldDB" id="A0A8K0HA92"/>
<evidence type="ECO:0000313" key="4">
    <source>
        <dbReference type="Proteomes" id="UP000796880"/>
    </source>
</evidence>
<proteinExistence type="predicted"/>
<sequence length="117" mass="13081">MGRLHGSASLMVVSDLDYTIVVDFTSFSIASLLQVDHDDPGDLSLLSFNALWDSYYRHDSLLVSSTGRSPTSYKLLRNEKHLLAPDVDLMSVETEFAYGELMVPDVGWMQCNTPYLS</sequence>
<name>A0A8K0HA92_9ROSA</name>
<evidence type="ECO:0000256" key="1">
    <source>
        <dbReference type="ARBA" id="ARBA00022801"/>
    </source>
</evidence>
<gene>
    <name evidence="3" type="ORF">FNV43_RR09592</name>
</gene>
<dbReference type="GO" id="GO:0016787">
    <property type="term" value="F:hydrolase activity"/>
    <property type="evidence" value="ECO:0007669"/>
    <property type="project" value="UniProtKB-KW"/>
</dbReference>
<dbReference type="Proteomes" id="UP000796880">
    <property type="component" value="Unassembled WGS sequence"/>
</dbReference>